<dbReference type="Proteomes" id="UP001239167">
    <property type="component" value="Unassembled WGS sequence"/>
</dbReference>
<dbReference type="PANTHER" id="PTHR30383">
    <property type="entry name" value="THIOESTERASE 1/PROTEASE 1/LYSOPHOSPHOLIPASE L1"/>
    <property type="match status" value="1"/>
</dbReference>
<dbReference type="InterPro" id="IPR036514">
    <property type="entry name" value="SGNH_hydro_sf"/>
</dbReference>
<dbReference type="EMBL" id="JAUSUE010000015">
    <property type="protein sequence ID" value="MDQ0204368.1"/>
    <property type="molecule type" value="Genomic_DNA"/>
</dbReference>
<comment type="caution">
    <text evidence="2">The sequence shown here is derived from an EMBL/GenBank/DDBJ whole genome shotgun (WGS) entry which is preliminary data.</text>
</comment>
<dbReference type="Gene3D" id="3.40.50.1110">
    <property type="entry name" value="SGNH hydrolase"/>
    <property type="match status" value="1"/>
</dbReference>
<reference evidence="2 3" key="1">
    <citation type="submission" date="2023-07" db="EMBL/GenBank/DDBJ databases">
        <title>Genomic Encyclopedia of Type Strains, Phase IV (KMG-IV): sequencing the most valuable type-strain genomes for metagenomic binning, comparative biology and taxonomic classification.</title>
        <authorList>
            <person name="Goeker M."/>
        </authorList>
    </citation>
    <scope>NUCLEOTIDE SEQUENCE [LARGE SCALE GENOMIC DNA]</scope>
    <source>
        <strain evidence="2 3">DSM 16980</strain>
    </source>
</reference>
<dbReference type="InterPro" id="IPR051532">
    <property type="entry name" value="Ester_Hydrolysis_Enzymes"/>
</dbReference>
<proteinExistence type="predicted"/>
<feature type="domain" description="SGNH hydrolase-type esterase" evidence="1">
    <location>
        <begin position="220"/>
        <end position="388"/>
    </location>
</feature>
<dbReference type="InterPro" id="IPR013830">
    <property type="entry name" value="SGNH_hydro"/>
</dbReference>
<sequence>MLASQFSYTCAALPAQNVADGITVKEQPLKISILWSPVPNAVQYELNISNALTGQQITAVQSIYATGYELDTGLLPETPDQLQWQVRGLDYNGNPISDYSPYKALGNSIINSDRPIPTTQFDKMAYTPLYPVYSWIPYLHAAKYTLRIYYDDGSNVPTHDKLLNEYQTDDTFDFYDPAAYTQAGKYYWTVQARDADNKPISRWSAPSYFSVTDKNIKVAALGDSITHGGGAISTPPGYTMYNWQTYSVVPILNIGYSGDTTGAMLHRFSKDVLPFHPRILVIMGGINDIRAGISADEAIQNLSAIRSLCLDNNIIPVMVTASPIYPEKMQRIDITPAPDWQRQLSLLNHWILSYPDSIDTYLLLADNQGLLKSSFTTDGLHPDAAGKKIIGETISTALLKKYPVILSRL</sequence>
<protein>
    <submittedName>
        <fullName evidence="2">Lysophospholipase L1-like esterase</fullName>
    </submittedName>
</protein>
<accession>A0ABT9Y954</accession>
<evidence type="ECO:0000313" key="3">
    <source>
        <dbReference type="Proteomes" id="UP001239167"/>
    </source>
</evidence>
<organism evidence="2 3">
    <name type="scientific">Pectinatus haikarae</name>
    <dbReference type="NCBI Taxonomy" id="349096"/>
    <lineage>
        <taxon>Bacteria</taxon>
        <taxon>Bacillati</taxon>
        <taxon>Bacillota</taxon>
        <taxon>Negativicutes</taxon>
        <taxon>Selenomonadales</taxon>
        <taxon>Selenomonadaceae</taxon>
        <taxon>Pectinatus</taxon>
    </lineage>
</organism>
<gene>
    <name evidence="2" type="ORF">J2S01_002096</name>
</gene>
<dbReference type="PANTHER" id="PTHR30383:SF5">
    <property type="entry name" value="SGNH HYDROLASE-TYPE ESTERASE DOMAIN-CONTAINING PROTEIN"/>
    <property type="match status" value="1"/>
</dbReference>
<keyword evidence="3" id="KW-1185">Reference proteome</keyword>
<dbReference type="SUPFAM" id="SSF52266">
    <property type="entry name" value="SGNH hydrolase"/>
    <property type="match status" value="1"/>
</dbReference>
<dbReference type="InterPro" id="IPR013783">
    <property type="entry name" value="Ig-like_fold"/>
</dbReference>
<evidence type="ECO:0000313" key="2">
    <source>
        <dbReference type="EMBL" id="MDQ0204368.1"/>
    </source>
</evidence>
<name>A0ABT9Y954_9FIRM</name>
<dbReference type="Pfam" id="PF13472">
    <property type="entry name" value="Lipase_GDSL_2"/>
    <property type="match status" value="1"/>
</dbReference>
<evidence type="ECO:0000259" key="1">
    <source>
        <dbReference type="Pfam" id="PF13472"/>
    </source>
</evidence>
<dbReference type="RefSeq" id="WP_307224658.1">
    <property type="nucleotide sequence ID" value="NZ_JAUSUE010000015.1"/>
</dbReference>
<dbReference type="Gene3D" id="2.60.40.10">
    <property type="entry name" value="Immunoglobulins"/>
    <property type="match status" value="2"/>
</dbReference>